<protein>
    <submittedName>
        <fullName evidence="1">Uncharacterized protein</fullName>
    </submittedName>
</protein>
<accession>X1IFY4</accession>
<gene>
    <name evidence="1" type="ORF">S03H2_57446</name>
</gene>
<comment type="caution">
    <text evidence="1">The sequence shown here is derived from an EMBL/GenBank/DDBJ whole genome shotgun (WGS) entry which is preliminary data.</text>
</comment>
<organism evidence="1">
    <name type="scientific">marine sediment metagenome</name>
    <dbReference type="NCBI Taxonomy" id="412755"/>
    <lineage>
        <taxon>unclassified sequences</taxon>
        <taxon>metagenomes</taxon>
        <taxon>ecological metagenomes</taxon>
    </lineage>
</organism>
<sequence>MESGMELTIEQTAGGEKLIYACNNCGEKIAEGMNIPGRDSEIDWSKKAQHCSCGNTVIHEVTRFLPILNDIIKT</sequence>
<dbReference type="AlphaFoldDB" id="X1IFY4"/>
<name>X1IFY4_9ZZZZ</name>
<reference evidence="1" key="1">
    <citation type="journal article" date="2014" name="Front. Microbiol.">
        <title>High frequency of phylogenetically diverse reductive dehalogenase-homologous genes in deep subseafloor sedimentary metagenomes.</title>
        <authorList>
            <person name="Kawai M."/>
            <person name="Futagami T."/>
            <person name="Toyoda A."/>
            <person name="Takaki Y."/>
            <person name="Nishi S."/>
            <person name="Hori S."/>
            <person name="Arai W."/>
            <person name="Tsubouchi T."/>
            <person name="Morono Y."/>
            <person name="Uchiyama I."/>
            <person name="Ito T."/>
            <person name="Fujiyama A."/>
            <person name="Inagaki F."/>
            <person name="Takami H."/>
        </authorList>
    </citation>
    <scope>NUCLEOTIDE SEQUENCE</scope>
    <source>
        <strain evidence="1">Expedition CK06-06</strain>
    </source>
</reference>
<proteinExistence type="predicted"/>
<evidence type="ECO:0000313" key="1">
    <source>
        <dbReference type="EMBL" id="GAH81331.1"/>
    </source>
</evidence>
<dbReference type="EMBL" id="BARU01036820">
    <property type="protein sequence ID" value="GAH81331.1"/>
    <property type="molecule type" value="Genomic_DNA"/>
</dbReference>